<dbReference type="GO" id="GO:0030170">
    <property type="term" value="F:pyridoxal phosphate binding"/>
    <property type="evidence" value="ECO:0007669"/>
    <property type="project" value="InterPro"/>
</dbReference>
<dbReference type="Pfam" id="PF00392">
    <property type="entry name" value="GntR"/>
    <property type="match status" value="1"/>
</dbReference>
<dbReference type="CDD" id="cd07377">
    <property type="entry name" value="WHTH_GntR"/>
    <property type="match status" value="1"/>
</dbReference>
<dbReference type="PANTHER" id="PTHR46577">
    <property type="entry name" value="HTH-TYPE TRANSCRIPTIONAL REGULATORY PROTEIN GABR"/>
    <property type="match status" value="1"/>
</dbReference>
<dbReference type="GO" id="GO:0003677">
    <property type="term" value="F:DNA binding"/>
    <property type="evidence" value="ECO:0007669"/>
    <property type="project" value="UniProtKB-KW"/>
</dbReference>
<sequence length="478" mass="52023">MELPQRGSATLSGALYTTLRGWIQTGTLTPGAALPSSRRLAGELSIGRNTVLTALERLVAEGFVISRPGAGLFVARLALPAFESPGPMDTAEGALSARGSALLAHCAVLNTSHHAFAPGVPALDLFPREQWQRLLRRHQQRAPEQWLAYRMEGGVQALKEALCDYLRLSRSVRCTPQQILITQGAQQGFELIARLLADPGDSAWIEEPGYGGAQAAFRAAGLALVPVPVDDEGMDPARVPSDAKPPALIYVTPSHQYPRGVTLSLARRLALLESAERHDAWLIEDDYDSEFRYATPPLASLQGLSERTRVIYVGTFSKVLYPGLRLGYLVLPPSLIEPFRRANARLNREGQYVTQAALADFIERGYFARHIARMRRVYQHRQTVLRQVLAPATAEGLSLSAGHAGMHLLASLESASLERTLVEAGNEAGTVLSPLSKYFVGNKPEPGLVLGYAGSNEERITRAGGWLVRAWQTLRTGT</sequence>
<dbReference type="Gene3D" id="1.10.10.10">
    <property type="entry name" value="Winged helix-like DNA-binding domain superfamily/Winged helix DNA-binding domain"/>
    <property type="match status" value="1"/>
</dbReference>
<evidence type="ECO:0000256" key="4">
    <source>
        <dbReference type="ARBA" id="ARBA00023125"/>
    </source>
</evidence>
<dbReference type="SUPFAM" id="SSF46785">
    <property type="entry name" value="Winged helix' DNA-binding domain"/>
    <property type="match status" value="1"/>
</dbReference>
<name>A0A1S1NNS1_9GAMM</name>
<dbReference type="PANTHER" id="PTHR46577:SF1">
    <property type="entry name" value="HTH-TYPE TRANSCRIPTIONAL REGULATORY PROTEIN GABR"/>
    <property type="match status" value="1"/>
</dbReference>
<evidence type="ECO:0000313" key="6">
    <source>
        <dbReference type="EMBL" id="QEL12903.1"/>
    </source>
</evidence>
<dbReference type="InterPro" id="IPR000524">
    <property type="entry name" value="Tscrpt_reg_HTH_GntR"/>
</dbReference>
<dbReference type="PRINTS" id="PR00035">
    <property type="entry name" value="HTHGNTR"/>
</dbReference>
<evidence type="ECO:0000256" key="1">
    <source>
        <dbReference type="ARBA" id="ARBA00005384"/>
    </source>
</evidence>
<dbReference type="EMBL" id="CP043420">
    <property type="protein sequence ID" value="QEL12903.1"/>
    <property type="molecule type" value="Genomic_DNA"/>
</dbReference>
<reference evidence="6 7" key="1">
    <citation type="submission" date="2019-08" db="EMBL/GenBank/DDBJ databases">
        <title>Complete genome sequence of Kushneria sp. YCWA18, a halophilic phosphate-solubilizing bacterium isolated from Daqiao saltern in China.</title>
        <authorList>
            <person name="Du G.-X."/>
            <person name="Qu L.-Y."/>
        </authorList>
    </citation>
    <scope>NUCLEOTIDE SEQUENCE [LARGE SCALE GENOMIC DNA]</scope>
    <source>
        <strain evidence="6 7">YCWA18</strain>
    </source>
</reference>
<dbReference type="InterPro" id="IPR015421">
    <property type="entry name" value="PyrdxlP-dep_Trfase_major"/>
</dbReference>
<keyword evidence="2" id="KW-0663">Pyridoxal phosphate</keyword>
<gene>
    <name evidence="6" type="ORF">FY550_15250</name>
</gene>
<dbReference type="RefSeq" id="WP_070980400.1">
    <property type="nucleotide sequence ID" value="NZ_CP043420.1"/>
</dbReference>
<keyword evidence="6" id="KW-0032">Aminotransferase</keyword>
<dbReference type="Proteomes" id="UP000322553">
    <property type="component" value="Chromosome"/>
</dbReference>
<dbReference type="STRING" id="657387.BH688_11425"/>
<accession>A0A1S1NNS1</accession>
<evidence type="ECO:0000256" key="5">
    <source>
        <dbReference type="ARBA" id="ARBA00023163"/>
    </source>
</evidence>
<protein>
    <submittedName>
        <fullName evidence="6">PLP-dependent aminotransferase family protein</fullName>
    </submittedName>
</protein>
<dbReference type="GO" id="GO:0008483">
    <property type="term" value="F:transaminase activity"/>
    <property type="evidence" value="ECO:0007669"/>
    <property type="project" value="UniProtKB-KW"/>
</dbReference>
<dbReference type="AlphaFoldDB" id="A0A1S1NNS1"/>
<dbReference type="GO" id="GO:0003700">
    <property type="term" value="F:DNA-binding transcription factor activity"/>
    <property type="evidence" value="ECO:0007669"/>
    <property type="project" value="InterPro"/>
</dbReference>
<dbReference type="InterPro" id="IPR036388">
    <property type="entry name" value="WH-like_DNA-bd_sf"/>
</dbReference>
<dbReference type="CDD" id="cd00609">
    <property type="entry name" value="AAT_like"/>
    <property type="match status" value="1"/>
</dbReference>
<organism evidence="6 7">
    <name type="scientific">Kushneria phosphatilytica</name>
    <dbReference type="NCBI Taxonomy" id="657387"/>
    <lineage>
        <taxon>Bacteria</taxon>
        <taxon>Pseudomonadati</taxon>
        <taxon>Pseudomonadota</taxon>
        <taxon>Gammaproteobacteria</taxon>
        <taxon>Oceanospirillales</taxon>
        <taxon>Halomonadaceae</taxon>
        <taxon>Kushneria</taxon>
    </lineage>
</organism>
<keyword evidence="7" id="KW-1185">Reference proteome</keyword>
<comment type="similarity">
    <text evidence="1">In the C-terminal section; belongs to the class-I pyridoxal-phosphate-dependent aminotransferase family.</text>
</comment>
<dbReference type="OrthoDB" id="9808770at2"/>
<dbReference type="SUPFAM" id="SSF53383">
    <property type="entry name" value="PLP-dependent transferases"/>
    <property type="match status" value="1"/>
</dbReference>
<dbReference type="SMART" id="SM00345">
    <property type="entry name" value="HTH_GNTR"/>
    <property type="match status" value="1"/>
</dbReference>
<dbReference type="InterPro" id="IPR036390">
    <property type="entry name" value="WH_DNA-bd_sf"/>
</dbReference>
<dbReference type="InterPro" id="IPR051446">
    <property type="entry name" value="HTH_trans_reg/aminotransferase"/>
</dbReference>
<dbReference type="KEGG" id="kuy:FY550_15250"/>
<dbReference type="InterPro" id="IPR004839">
    <property type="entry name" value="Aminotransferase_I/II_large"/>
</dbReference>
<evidence type="ECO:0000313" key="7">
    <source>
        <dbReference type="Proteomes" id="UP000322553"/>
    </source>
</evidence>
<dbReference type="PROSITE" id="PS50949">
    <property type="entry name" value="HTH_GNTR"/>
    <property type="match status" value="1"/>
</dbReference>
<keyword evidence="6" id="KW-0808">Transferase</keyword>
<dbReference type="InterPro" id="IPR015424">
    <property type="entry name" value="PyrdxlP-dep_Trfase"/>
</dbReference>
<dbReference type="Pfam" id="PF00155">
    <property type="entry name" value="Aminotran_1_2"/>
    <property type="match status" value="1"/>
</dbReference>
<evidence type="ECO:0000256" key="3">
    <source>
        <dbReference type="ARBA" id="ARBA00023015"/>
    </source>
</evidence>
<keyword evidence="4" id="KW-0238">DNA-binding</keyword>
<keyword evidence="3" id="KW-0805">Transcription regulation</keyword>
<evidence type="ECO:0000256" key="2">
    <source>
        <dbReference type="ARBA" id="ARBA00022898"/>
    </source>
</evidence>
<keyword evidence="5" id="KW-0804">Transcription</keyword>
<dbReference type="Gene3D" id="3.40.640.10">
    <property type="entry name" value="Type I PLP-dependent aspartate aminotransferase-like (Major domain)"/>
    <property type="match status" value="1"/>
</dbReference>
<proteinExistence type="inferred from homology"/>